<dbReference type="AlphaFoldDB" id="A0A4Z1H630"/>
<comment type="caution">
    <text evidence="2">The sequence shown here is derived from an EMBL/GenBank/DDBJ whole genome shotgun (WGS) entry which is preliminary data.</text>
</comment>
<protein>
    <submittedName>
        <fullName evidence="2">Uncharacterized protein</fullName>
    </submittedName>
</protein>
<dbReference type="OrthoDB" id="3561223at2759"/>
<organism evidence="2 3">
    <name type="scientific">Botryotinia narcissicola</name>
    <dbReference type="NCBI Taxonomy" id="278944"/>
    <lineage>
        <taxon>Eukaryota</taxon>
        <taxon>Fungi</taxon>
        <taxon>Dikarya</taxon>
        <taxon>Ascomycota</taxon>
        <taxon>Pezizomycotina</taxon>
        <taxon>Leotiomycetes</taxon>
        <taxon>Helotiales</taxon>
        <taxon>Sclerotiniaceae</taxon>
        <taxon>Botryotinia</taxon>
    </lineage>
</organism>
<accession>A0A4Z1H630</accession>
<dbReference type="STRING" id="278944.A0A4Z1H630"/>
<evidence type="ECO:0000313" key="2">
    <source>
        <dbReference type="EMBL" id="TGO43541.1"/>
    </source>
</evidence>
<name>A0A4Z1H630_9HELO</name>
<evidence type="ECO:0000313" key="3">
    <source>
        <dbReference type="Proteomes" id="UP000297452"/>
    </source>
</evidence>
<evidence type="ECO:0000256" key="1">
    <source>
        <dbReference type="SAM" id="MobiDB-lite"/>
    </source>
</evidence>
<gene>
    <name evidence="2" type="ORF">BOTNAR_2625g00010</name>
</gene>
<feature type="region of interest" description="Disordered" evidence="1">
    <location>
        <begin position="135"/>
        <end position="156"/>
    </location>
</feature>
<reference evidence="2 3" key="1">
    <citation type="submission" date="2017-12" db="EMBL/GenBank/DDBJ databases">
        <title>Comparative genomics of Botrytis spp.</title>
        <authorList>
            <person name="Valero-Jimenez C.A."/>
            <person name="Tapia P."/>
            <person name="Veloso J."/>
            <person name="Silva-Moreno E."/>
            <person name="Staats M."/>
            <person name="Valdes J.H."/>
            <person name="Van Kan J.A.L."/>
        </authorList>
    </citation>
    <scope>NUCLEOTIDE SEQUENCE [LARGE SCALE GENOMIC DNA]</scope>
    <source>
        <strain evidence="2 3">MUCL2120</strain>
    </source>
</reference>
<sequence>MKNLPGRKRPGVWSLLVQSLIKRRNDANSEITESNNPSLEEVISIRSFASREELINTVKWAVTEDDFKYLMETIGLWDTIISLTLQKSGIIGLLKQEIEDKKRSEQCSPQSPLQWTAFETEYNIEKARDIAIKERNWEKEKDKPKEDKNERTKKAAHLDQISVSHDVRDSMKKDMREAGRKVAQQEKELLGVIEWMEDLTKRICKDKDMETSEWSSLNNLIQKSWQELPKSKVETRLMKPVCLVSLQRHDKDISDTKLKKGSTKRRNKNHEKCDLITPEVKGNTNIKGDQEDDEPLIHQEAEGKLDSKKIPKYDTFERVALYMPYITFGSCHQKDAKTETYIDPPKSRESYNKLLEVYKDKVIHRTRSLDQFYYHSRGHADA</sequence>
<proteinExistence type="predicted"/>
<dbReference type="EMBL" id="PQXJ01002618">
    <property type="protein sequence ID" value="TGO43541.1"/>
    <property type="molecule type" value="Genomic_DNA"/>
</dbReference>
<dbReference type="Proteomes" id="UP000297452">
    <property type="component" value="Unassembled WGS sequence"/>
</dbReference>
<keyword evidence="3" id="KW-1185">Reference proteome</keyword>